<evidence type="ECO:0000313" key="3">
    <source>
        <dbReference type="Proteomes" id="UP000606786"/>
    </source>
</evidence>
<sequence length="90" mass="9962">MVHQSGSSHFNPLSASEAEVEEAAEMETETKTAKCVLHSRALLVDTWMRRLLQRARCARIFITNAHFASKYQDSATILAGLEALLGNQTT</sequence>
<evidence type="ECO:0000256" key="1">
    <source>
        <dbReference type="SAM" id="MobiDB-lite"/>
    </source>
</evidence>
<name>A0A811V403_CERCA</name>
<accession>A0A811V403</accession>
<reference evidence="2" key="1">
    <citation type="submission" date="2020-11" db="EMBL/GenBank/DDBJ databases">
        <authorList>
            <person name="Whitehead M."/>
        </authorList>
    </citation>
    <scope>NUCLEOTIDE SEQUENCE</scope>
    <source>
        <strain evidence="2">EGII</strain>
    </source>
</reference>
<organism evidence="2 3">
    <name type="scientific">Ceratitis capitata</name>
    <name type="common">Mediterranean fruit fly</name>
    <name type="synonym">Tephritis capitata</name>
    <dbReference type="NCBI Taxonomy" id="7213"/>
    <lineage>
        <taxon>Eukaryota</taxon>
        <taxon>Metazoa</taxon>
        <taxon>Ecdysozoa</taxon>
        <taxon>Arthropoda</taxon>
        <taxon>Hexapoda</taxon>
        <taxon>Insecta</taxon>
        <taxon>Pterygota</taxon>
        <taxon>Neoptera</taxon>
        <taxon>Endopterygota</taxon>
        <taxon>Diptera</taxon>
        <taxon>Brachycera</taxon>
        <taxon>Muscomorpha</taxon>
        <taxon>Tephritoidea</taxon>
        <taxon>Tephritidae</taxon>
        <taxon>Ceratitis</taxon>
        <taxon>Ceratitis</taxon>
    </lineage>
</organism>
<gene>
    <name evidence="2" type="ORF">CCAP1982_LOCUS13635</name>
</gene>
<feature type="compositionally biased region" description="Polar residues" evidence="1">
    <location>
        <begin position="1"/>
        <end position="14"/>
    </location>
</feature>
<feature type="region of interest" description="Disordered" evidence="1">
    <location>
        <begin position="1"/>
        <end position="30"/>
    </location>
</feature>
<evidence type="ECO:0000313" key="2">
    <source>
        <dbReference type="EMBL" id="CAD7005278.1"/>
    </source>
</evidence>
<dbReference type="AlphaFoldDB" id="A0A811V403"/>
<feature type="compositionally biased region" description="Acidic residues" evidence="1">
    <location>
        <begin position="18"/>
        <end position="27"/>
    </location>
</feature>
<dbReference type="Proteomes" id="UP000606786">
    <property type="component" value="Unassembled WGS sequence"/>
</dbReference>
<proteinExistence type="predicted"/>
<comment type="caution">
    <text evidence="2">The sequence shown here is derived from an EMBL/GenBank/DDBJ whole genome shotgun (WGS) entry which is preliminary data.</text>
</comment>
<keyword evidence="3" id="KW-1185">Reference proteome</keyword>
<protein>
    <submittedName>
        <fullName evidence="2">(Mediterranean fruit fly) hypothetical protein</fullName>
    </submittedName>
</protein>
<dbReference type="EMBL" id="CAJHJT010000034">
    <property type="protein sequence ID" value="CAD7005278.1"/>
    <property type="molecule type" value="Genomic_DNA"/>
</dbReference>